<organism evidence="1 2">
    <name type="scientific">Dreissena polymorpha</name>
    <name type="common">Zebra mussel</name>
    <name type="synonym">Mytilus polymorpha</name>
    <dbReference type="NCBI Taxonomy" id="45954"/>
    <lineage>
        <taxon>Eukaryota</taxon>
        <taxon>Metazoa</taxon>
        <taxon>Spiralia</taxon>
        <taxon>Lophotrochozoa</taxon>
        <taxon>Mollusca</taxon>
        <taxon>Bivalvia</taxon>
        <taxon>Autobranchia</taxon>
        <taxon>Heteroconchia</taxon>
        <taxon>Euheterodonta</taxon>
        <taxon>Imparidentia</taxon>
        <taxon>Neoheterodontei</taxon>
        <taxon>Myida</taxon>
        <taxon>Dreissenoidea</taxon>
        <taxon>Dreissenidae</taxon>
        <taxon>Dreissena</taxon>
    </lineage>
</organism>
<name>A0A9D4G1V6_DREPO</name>
<comment type="caution">
    <text evidence="1">The sequence shown here is derived from an EMBL/GenBank/DDBJ whole genome shotgun (WGS) entry which is preliminary data.</text>
</comment>
<gene>
    <name evidence="1" type="ORF">DPMN_137411</name>
</gene>
<protein>
    <submittedName>
        <fullName evidence="1">Uncharacterized protein</fullName>
    </submittedName>
</protein>
<reference evidence="1" key="2">
    <citation type="submission" date="2020-11" db="EMBL/GenBank/DDBJ databases">
        <authorList>
            <person name="McCartney M.A."/>
            <person name="Auch B."/>
            <person name="Kono T."/>
            <person name="Mallez S."/>
            <person name="Becker A."/>
            <person name="Gohl D.M."/>
            <person name="Silverstein K.A.T."/>
            <person name="Koren S."/>
            <person name="Bechman K.B."/>
            <person name="Herman A."/>
            <person name="Abrahante J.E."/>
            <person name="Garbe J."/>
        </authorList>
    </citation>
    <scope>NUCLEOTIDE SEQUENCE</scope>
    <source>
        <strain evidence="1">Duluth1</strain>
        <tissue evidence="1">Whole animal</tissue>
    </source>
</reference>
<proteinExistence type="predicted"/>
<keyword evidence="2" id="KW-1185">Reference proteome</keyword>
<dbReference type="EMBL" id="JAIWYP010000006">
    <property type="protein sequence ID" value="KAH3809048.1"/>
    <property type="molecule type" value="Genomic_DNA"/>
</dbReference>
<evidence type="ECO:0000313" key="1">
    <source>
        <dbReference type="EMBL" id="KAH3809048.1"/>
    </source>
</evidence>
<dbReference type="Proteomes" id="UP000828390">
    <property type="component" value="Unassembled WGS sequence"/>
</dbReference>
<dbReference type="AlphaFoldDB" id="A0A9D4G1V6"/>
<reference evidence="1" key="1">
    <citation type="journal article" date="2019" name="bioRxiv">
        <title>The Genome of the Zebra Mussel, Dreissena polymorpha: A Resource for Invasive Species Research.</title>
        <authorList>
            <person name="McCartney M.A."/>
            <person name="Auch B."/>
            <person name="Kono T."/>
            <person name="Mallez S."/>
            <person name="Zhang Y."/>
            <person name="Obille A."/>
            <person name="Becker A."/>
            <person name="Abrahante J.E."/>
            <person name="Garbe J."/>
            <person name="Badalamenti J.P."/>
            <person name="Herman A."/>
            <person name="Mangelson H."/>
            <person name="Liachko I."/>
            <person name="Sullivan S."/>
            <person name="Sone E.D."/>
            <person name="Koren S."/>
            <person name="Silverstein K.A.T."/>
            <person name="Beckman K.B."/>
            <person name="Gohl D.M."/>
        </authorList>
    </citation>
    <scope>NUCLEOTIDE SEQUENCE</scope>
    <source>
        <strain evidence="1">Duluth1</strain>
        <tissue evidence="1">Whole animal</tissue>
    </source>
</reference>
<sequence length="72" mass="7947">MTDAAIDHLTSAAKSPGISHLMKIHLYVFCKKHSVTDCLLPRRIVFRTTNRAFMFKGAISATNKSCGNPTKP</sequence>
<evidence type="ECO:0000313" key="2">
    <source>
        <dbReference type="Proteomes" id="UP000828390"/>
    </source>
</evidence>
<accession>A0A9D4G1V6</accession>